<evidence type="ECO:0000256" key="11">
    <source>
        <dbReference type="SAM" id="SignalP"/>
    </source>
</evidence>
<dbReference type="InterPro" id="IPR027268">
    <property type="entry name" value="Peptidase_M4/M1_CTD_sf"/>
</dbReference>
<keyword evidence="4" id="KW-0964">Secreted</keyword>
<accession>A0ABS2A592</accession>
<dbReference type="SUPFAM" id="SSF55486">
    <property type="entry name" value="Metalloproteases ('zincins'), catalytic domain"/>
    <property type="match status" value="1"/>
</dbReference>
<reference evidence="12 13" key="1">
    <citation type="submission" date="2021-01" db="EMBL/GenBank/DDBJ databases">
        <title>Actinoplanes sp. nov. LDG1-06 isolated from lichen.</title>
        <authorList>
            <person name="Saeng-In P."/>
            <person name="Phongsopitanun W."/>
            <person name="Kanchanasin P."/>
            <person name="Yuki M."/>
            <person name="Kudo T."/>
            <person name="Ohkuma M."/>
            <person name="Tanasupawat S."/>
        </authorList>
    </citation>
    <scope>NUCLEOTIDE SEQUENCE [LARGE SCALE GENOMIC DNA]</scope>
    <source>
        <strain evidence="12 13">LDG1-06</strain>
    </source>
</reference>
<keyword evidence="10" id="KW-0865">Zymogen</keyword>
<dbReference type="EMBL" id="JAENHP010000001">
    <property type="protein sequence ID" value="MBM2614421.1"/>
    <property type="molecule type" value="Genomic_DNA"/>
</dbReference>
<dbReference type="PANTHER" id="PTHR33478:SF1">
    <property type="entry name" value="EXTRACELLULAR METALLOPROTEINASE MEP"/>
    <property type="match status" value="1"/>
</dbReference>
<evidence type="ECO:0000256" key="1">
    <source>
        <dbReference type="ARBA" id="ARBA00001947"/>
    </source>
</evidence>
<dbReference type="InterPro" id="IPR050371">
    <property type="entry name" value="Fungal_virulence_M36"/>
</dbReference>
<proteinExistence type="inferred from homology"/>
<evidence type="ECO:0000256" key="2">
    <source>
        <dbReference type="ARBA" id="ARBA00004613"/>
    </source>
</evidence>
<comment type="subcellular location">
    <subcellularLocation>
        <location evidence="2">Secreted</location>
    </subcellularLocation>
</comment>
<dbReference type="Gene3D" id="3.10.170.10">
    <property type="match status" value="1"/>
</dbReference>
<keyword evidence="5" id="KW-0645">Protease</keyword>
<keyword evidence="13" id="KW-1185">Reference proteome</keyword>
<evidence type="ECO:0000256" key="3">
    <source>
        <dbReference type="ARBA" id="ARBA00006006"/>
    </source>
</evidence>
<dbReference type="InterPro" id="IPR001842">
    <property type="entry name" value="Peptidase_M36"/>
</dbReference>
<evidence type="ECO:0000313" key="12">
    <source>
        <dbReference type="EMBL" id="MBM2614421.1"/>
    </source>
</evidence>
<dbReference type="RefSeq" id="WP_203374315.1">
    <property type="nucleotide sequence ID" value="NZ_JAENHP010000001.1"/>
</dbReference>
<comment type="cofactor">
    <cofactor evidence="1">
        <name>Zn(2+)</name>
        <dbReference type="ChEBI" id="CHEBI:29105"/>
    </cofactor>
</comment>
<evidence type="ECO:0000256" key="6">
    <source>
        <dbReference type="ARBA" id="ARBA00022723"/>
    </source>
</evidence>
<organism evidence="12 13">
    <name type="scientific">Paractinoplanes ovalisporus</name>
    <dbReference type="NCBI Taxonomy" id="2810368"/>
    <lineage>
        <taxon>Bacteria</taxon>
        <taxon>Bacillati</taxon>
        <taxon>Actinomycetota</taxon>
        <taxon>Actinomycetes</taxon>
        <taxon>Micromonosporales</taxon>
        <taxon>Micromonosporaceae</taxon>
        <taxon>Paractinoplanes</taxon>
    </lineage>
</organism>
<protein>
    <submittedName>
        <fullName evidence="12">M36 family metallopeptidase</fullName>
    </submittedName>
</protein>
<evidence type="ECO:0000256" key="8">
    <source>
        <dbReference type="ARBA" id="ARBA00022833"/>
    </source>
</evidence>
<evidence type="ECO:0000256" key="9">
    <source>
        <dbReference type="ARBA" id="ARBA00023049"/>
    </source>
</evidence>
<evidence type="ECO:0000256" key="5">
    <source>
        <dbReference type="ARBA" id="ARBA00022670"/>
    </source>
</evidence>
<feature type="signal peptide" evidence="11">
    <location>
        <begin position="1"/>
        <end position="30"/>
    </location>
</feature>
<keyword evidence="6" id="KW-0479">Metal-binding</keyword>
<evidence type="ECO:0000313" key="13">
    <source>
        <dbReference type="Proteomes" id="UP000632138"/>
    </source>
</evidence>
<evidence type="ECO:0000256" key="10">
    <source>
        <dbReference type="ARBA" id="ARBA00023145"/>
    </source>
</evidence>
<evidence type="ECO:0000256" key="4">
    <source>
        <dbReference type="ARBA" id="ARBA00022525"/>
    </source>
</evidence>
<comment type="similarity">
    <text evidence="3">Belongs to the peptidase M36 family.</text>
</comment>
<sequence length="977" mass="103092">MRTPPRALAGTAAGFLAAAIVLTASSGGNAAPAQAPADQTAGKVKVQGDNHQDHVIDNRKGRLAPTSGQRAAAAGAEARWNALGTPATLTATGEPLEAGLSADPVAAAKAYVGKNLDVLGLTARGADALEVLTTAKLGEGAAVVFRQKFGDLVAGRDGLLSVGVRDGKVWFVSSSLSRDAVAPEPATLSADQAVTLAAREAGIASPTVIANKLVAVPTATEGARAAYQVTFGADLQGTDPEAFTTYVDARDGSVLVRESIVDHSEDDPSWDVFPHSPPLNYSSSDDRRTWCWGPLRGCDEVVATNASKLPWDVDPATGEPTFTTRGNNTIAVENWNSNDAFSVGTEFATPKPDRAYDYKWTNQWYRERCSPDVFTTPQRNDIDAARANLFGMHNRMHDWSYNLGFTEATWNMQDDNGTAGGLGNDHEQGNAQAGGISGGPPNFEARNNANQITPPDGQAPITNMYLWQPVAAAFYGACVDGDYDMSVIGHEYTHAITNRMIAGPDAGLSSPQGMSESWSDLLAMEYLQEYGYAPKGQKGYTIGQYVTTDPVAGIRNYNMTDSPLNYSSVDYDFVGLQVHASGELWSATNFDVREAFIKRYGAGSAALNKACANGKRAVTECPGNRRWVQLVFDSFLLLANSANSQVDARDALLGADLVRFGGKNQDIIWNAFAKRGLGEGAISVGAGDANPTPSFSSAHATEATVKFKPVDENGAAVPNAKLYVGDYQARAVAVADTDPATALPDEVKLVAGSYGFITQAAGYGHARVGETSLKAGQNKTLTVRMPRNLASGAAGAVATGDGINLARITDDDEATNWASLGSAVAGKQVTVDLAGGAQTVRRVQVSAQLRPPVTGDPDPLTQNRYTALRQFKVLACTATATVTCADAAQFKTVYTSKADAFPSVAPRPRVKDLVVKSFDIRPTTATHLRLEVVTNQCTGGPDFLGEQDADPRAVSDCATGSPQALNVRVAEFQAYGK</sequence>
<dbReference type="PANTHER" id="PTHR33478">
    <property type="entry name" value="EXTRACELLULAR METALLOPROTEINASE MEP"/>
    <property type="match status" value="1"/>
</dbReference>
<gene>
    <name evidence="12" type="ORF">JIG36_02465</name>
</gene>
<comment type="caution">
    <text evidence="12">The sequence shown here is derived from an EMBL/GenBank/DDBJ whole genome shotgun (WGS) entry which is preliminary data.</text>
</comment>
<dbReference type="Gene3D" id="1.10.390.10">
    <property type="entry name" value="Neutral Protease Domain 2"/>
    <property type="match status" value="1"/>
</dbReference>
<evidence type="ECO:0000256" key="7">
    <source>
        <dbReference type="ARBA" id="ARBA00022801"/>
    </source>
</evidence>
<keyword evidence="11" id="KW-0732">Signal</keyword>
<feature type="chain" id="PRO_5047289732" evidence="11">
    <location>
        <begin position="31"/>
        <end position="977"/>
    </location>
</feature>
<keyword evidence="8" id="KW-0862">Zinc</keyword>
<dbReference type="Proteomes" id="UP000632138">
    <property type="component" value="Unassembled WGS sequence"/>
</dbReference>
<keyword evidence="9" id="KW-0482">Metalloprotease</keyword>
<name>A0ABS2A592_9ACTN</name>
<dbReference type="Pfam" id="PF02128">
    <property type="entry name" value="Peptidase_M36"/>
    <property type="match status" value="1"/>
</dbReference>
<keyword evidence="7" id="KW-0378">Hydrolase</keyword>